<comment type="similarity">
    <text evidence="8 9">Belongs to the polyphosphate kinase 1 (PPK1) family.</text>
</comment>
<dbReference type="SUPFAM" id="SSF143724">
    <property type="entry name" value="PHP14-like"/>
    <property type="match status" value="1"/>
</dbReference>
<evidence type="ECO:0000256" key="8">
    <source>
        <dbReference type="HAMAP-Rule" id="MF_00347"/>
    </source>
</evidence>
<dbReference type="GO" id="GO:0009358">
    <property type="term" value="C:polyphosphate kinase complex"/>
    <property type="evidence" value="ECO:0007669"/>
    <property type="project" value="InterPro"/>
</dbReference>
<dbReference type="InterPro" id="IPR025198">
    <property type="entry name" value="PPK_N_dom"/>
</dbReference>
<dbReference type="InterPro" id="IPR001736">
    <property type="entry name" value="PLipase_D/transphosphatidylase"/>
</dbReference>
<feature type="binding site" evidence="8">
    <location>
        <position position="72"/>
    </location>
    <ligand>
        <name>ATP</name>
        <dbReference type="ChEBI" id="CHEBI:30616"/>
    </ligand>
</feature>
<evidence type="ECO:0000313" key="13">
    <source>
        <dbReference type="Proteomes" id="UP000291259"/>
    </source>
</evidence>
<dbReference type="InterPro" id="IPR003414">
    <property type="entry name" value="PP_kinase"/>
</dbReference>
<dbReference type="InterPro" id="IPR025200">
    <property type="entry name" value="PPK_C_dom2"/>
</dbReference>
<keyword evidence="4 8" id="KW-0547">Nucleotide-binding</keyword>
<evidence type="ECO:0000256" key="1">
    <source>
        <dbReference type="ARBA" id="ARBA00022553"/>
    </source>
</evidence>
<dbReference type="PIRSF" id="PIRSF015589">
    <property type="entry name" value="PP_kinase"/>
    <property type="match status" value="1"/>
</dbReference>
<dbReference type="NCBIfam" id="NF003918">
    <property type="entry name" value="PRK05443.1-2"/>
    <property type="match status" value="1"/>
</dbReference>
<keyword evidence="2 8" id="KW-0808">Transferase</keyword>
<feature type="binding site" evidence="8">
    <location>
        <position position="435"/>
    </location>
    <ligand>
        <name>Mg(2+)</name>
        <dbReference type="ChEBI" id="CHEBI:18420"/>
    </ligand>
</feature>
<dbReference type="PROSITE" id="PS50035">
    <property type="entry name" value="PLD"/>
    <property type="match status" value="1"/>
</dbReference>
<dbReference type="CDD" id="cd09165">
    <property type="entry name" value="PLDc_PaPPK1_C1_like"/>
    <property type="match status" value="1"/>
</dbReference>
<dbReference type="Pfam" id="PF17941">
    <property type="entry name" value="PP_kinase_C_1"/>
    <property type="match status" value="1"/>
</dbReference>
<dbReference type="NCBIfam" id="NF003917">
    <property type="entry name" value="PRK05443.1-1"/>
    <property type="match status" value="1"/>
</dbReference>
<dbReference type="EC" id="2.7.4.1" evidence="8 9"/>
<dbReference type="NCBIfam" id="TIGR03705">
    <property type="entry name" value="poly_P_kin"/>
    <property type="match status" value="1"/>
</dbReference>
<feature type="binding site" evidence="8">
    <location>
        <position position="594"/>
    </location>
    <ligand>
        <name>ATP</name>
        <dbReference type="ChEBI" id="CHEBI:30616"/>
    </ligand>
</feature>
<dbReference type="SUPFAM" id="SSF56024">
    <property type="entry name" value="Phospholipase D/nuclease"/>
    <property type="match status" value="2"/>
</dbReference>
<dbReference type="InterPro" id="IPR036832">
    <property type="entry name" value="PPK_N_dom_sf"/>
</dbReference>
<protein>
    <recommendedName>
        <fullName evidence="8 9">Polyphosphate kinase</fullName>
        <ecNumber evidence="8 9">2.7.4.1</ecNumber>
    </recommendedName>
    <alternativeName>
        <fullName evidence="8">ATP-polyphosphate phosphotransferase</fullName>
    </alternativeName>
    <alternativeName>
        <fullName evidence="8">Polyphosphoric acid kinase</fullName>
    </alternativeName>
</protein>
<feature type="active site" description="Phosphohistidine intermediate" evidence="8">
    <location>
        <position position="465"/>
    </location>
</feature>
<dbReference type="KEGG" id="agf:ET445_07975"/>
<dbReference type="InterPro" id="IPR024953">
    <property type="entry name" value="PP_kinase_middle"/>
</dbReference>
<dbReference type="FunFam" id="3.30.870.10:FF:000001">
    <property type="entry name" value="Polyphosphate kinase"/>
    <property type="match status" value="1"/>
</dbReference>
<dbReference type="HAMAP" id="MF_00347">
    <property type="entry name" value="Polyphosphate_kinase"/>
    <property type="match status" value="1"/>
</dbReference>
<dbReference type="RefSeq" id="WP_129190388.1">
    <property type="nucleotide sequence ID" value="NZ_CP035491.1"/>
</dbReference>
<feature type="region of interest" description="Disordered" evidence="10">
    <location>
        <begin position="1"/>
        <end position="22"/>
    </location>
</feature>
<keyword evidence="5 8" id="KW-0418">Kinase</keyword>
<dbReference type="GO" id="GO:0046872">
    <property type="term" value="F:metal ion binding"/>
    <property type="evidence" value="ECO:0007669"/>
    <property type="project" value="UniProtKB-KW"/>
</dbReference>
<dbReference type="Pfam" id="PF13090">
    <property type="entry name" value="PP_kinase_C"/>
    <property type="match status" value="1"/>
</dbReference>
<organism evidence="12 13">
    <name type="scientific">Agromyces protaetiae</name>
    <dbReference type="NCBI Taxonomy" id="2509455"/>
    <lineage>
        <taxon>Bacteria</taxon>
        <taxon>Bacillati</taxon>
        <taxon>Actinomycetota</taxon>
        <taxon>Actinomycetes</taxon>
        <taxon>Micrococcales</taxon>
        <taxon>Microbacteriaceae</taxon>
        <taxon>Agromyces</taxon>
    </lineage>
</organism>
<keyword evidence="13" id="KW-1185">Reference proteome</keyword>
<dbReference type="GO" id="GO:0005524">
    <property type="term" value="F:ATP binding"/>
    <property type="evidence" value="ECO:0007669"/>
    <property type="project" value="UniProtKB-KW"/>
</dbReference>
<comment type="cofactor">
    <cofactor evidence="8">
        <name>Mg(2+)</name>
        <dbReference type="ChEBI" id="CHEBI:18420"/>
    </cofactor>
</comment>
<dbReference type="SUPFAM" id="SSF140356">
    <property type="entry name" value="PPK N-terminal domain-like"/>
    <property type="match status" value="1"/>
</dbReference>
<dbReference type="Gene3D" id="1.20.58.310">
    <property type="entry name" value="Polyphosphate kinase N-terminal domain"/>
    <property type="match status" value="1"/>
</dbReference>
<keyword evidence="3 8" id="KW-0479">Metal-binding</keyword>
<keyword evidence="1 8" id="KW-0597">Phosphoprotein</keyword>
<keyword evidence="7 8" id="KW-0460">Magnesium</keyword>
<comment type="function">
    <text evidence="8 9">Catalyzes the reversible transfer of the terminal phosphate of ATP to form a long-chain polyphosphate (polyP).</text>
</comment>
<evidence type="ECO:0000256" key="2">
    <source>
        <dbReference type="ARBA" id="ARBA00022679"/>
    </source>
</evidence>
<feature type="binding site" evidence="8">
    <location>
        <position position="405"/>
    </location>
    <ligand>
        <name>Mg(2+)</name>
        <dbReference type="ChEBI" id="CHEBI:18420"/>
    </ligand>
</feature>
<dbReference type="Proteomes" id="UP000291259">
    <property type="component" value="Chromosome"/>
</dbReference>
<evidence type="ECO:0000313" key="12">
    <source>
        <dbReference type="EMBL" id="QAY73289.1"/>
    </source>
</evidence>
<dbReference type="Pfam" id="PF02503">
    <property type="entry name" value="PP_kinase"/>
    <property type="match status" value="1"/>
</dbReference>
<evidence type="ECO:0000256" key="6">
    <source>
        <dbReference type="ARBA" id="ARBA00022840"/>
    </source>
</evidence>
<evidence type="ECO:0000256" key="3">
    <source>
        <dbReference type="ARBA" id="ARBA00022723"/>
    </source>
</evidence>
<evidence type="ECO:0000256" key="5">
    <source>
        <dbReference type="ARBA" id="ARBA00022777"/>
    </source>
</evidence>
<dbReference type="PANTHER" id="PTHR30218">
    <property type="entry name" value="POLYPHOSPHATE KINASE"/>
    <property type="match status" value="1"/>
</dbReference>
<evidence type="ECO:0000256" key="7">
    <source>
        <dbReference type="ARBA" id="ARBA00022842"/>
    </source>
</evidence>
<dbReference type="OrthoDB" id="9761456at2"/>
<dbReference type="GO" id="GO:0008976">
    <property type="term" value="F:polyphosphate kinase activity"/>
    <property type="evidence" value="ECO:0007669"/>
    <property type="project" value="UniProtKB-UniRule"/>
</dbReference>
<dbReference type="NCBIfam" id="NF003922">
    <property type="entry name" value="PRK05443.2-3"/>
    <property type="match status" value="1"/>
</dbReference>
<dbReference type="PANTHER" id="PTHR30218:SF0">
    <property type="entry name" value="POLYPHOSPHATE KINASE"/>
    <property type="match status" value="1"/>
</dbReference>
<dbReference type="InterPro" id="IPR036830">
    <property type="entry name" value="PP_kinase_middle_dom_sf"/>
</dbReference>
<comment type="catalytic activity">
    <reaction evidence="8 9">
        <text>[phosphate](n) + ATP = [phosphate](n+1) + ADP</text>
        <dbReference type="Rhea" id="RHEA:19573"/>
        <dbReference type="Rhea" id="RHEA-COMP:9859"/>
        <dbReference type="Rhea" id="RHEA-COMP:14280"/>
        <dbReference type="ChEBI" id="CHEBI:16838"/>
        <dbReference type="ChEBI" id="CHEBI:30616"/>
        <dbReference type="ChEBI" id="CHEBI:456216"/>
        <dbReference type="EC" id="2.7.4.1"/>
    </reaction>
</comment>
<dbReference type="CDD" id="cd09168">
    <property type="entry name" value="PLDc_PaPPK1_C2_like"/>
    <property type="match status" value="1"/>
</dbReference>
<reference evidence="12 13" key="1">
    <citation type="submission" date="2019-01" db="EMBL/GenBank/DDBJ databases">
        <title>Genome sequencing of strain FW100M-8.</title>
        <authorList>
            <person name="Heo J."/>
            <person name="Kim S.-J."/>
            <person name="Kim J.-S."/>
            <person name="Hong S.-B."/>
            <person name="Kwon S.-W."/>
        </authorList>
    </citation>
    <scope>NUCLEOTIDE SEQUENCE [LARGE SCALE GENOMIC DNA]</scope>
    <source>
        <strain evidence="12 13">FW100M-8</strain>
    </source>
</reference>
<sequence length="723" mass="81739">MTDTLDDDRTASDFDDDFEPFDLEGAPELPAERYLDRELSWLAFNQRVLELAEDERLPVLERANFLAIFASNLDEFFMVRVAGLKRRIVTGLAVPTNVGRAPMDVLEDISRAAHDLQERHARVYQELVKPALAEAGIRIVKWDDLGAAERDHLREYFSLQMFPVLMPLAVDPAHPFPYISGLSLNLSVRVRNSRTGRQEFARVKVPQMLPRFVRVDPTESIEDARYVTLEDLIANHLGDLFPGMEIMAHHVFRVTRNEDVEIEEDETENLIKALEKELLRRRFGPPIRLEVTDDMDDVTLGLLVRELDISEREVYRLPAPLDLGGLFDLSKLDRPELHYSTNVPATNWQLQPSEPNRPADIFEAVSRKDVLLHHPYESFATSVQAFLEQAAADPHVLAIKQTLYRTSGDSPIVEALIDAAEAGKQVLALVEIKARFDEQANISWARKLEKAGVHVVYGLVGLKTHCKLALVIREEQGVLRHYSHIGTGNYNPKTSRIYEDLGLLTADDQVGKDLTRLFNELSGYAIEKKFKRLLVAPLHLRKGLLKLIANEARNAEAGKPSGIRIKVNSMVDEAIIDALYRASNAGVPVEVWVRGICSLRPGIEGLSENIEVRSILGRYLEHSRVFSFENDGDRQIYIGSADMMHRNLDRRVEALVRLVDPDHIAEITEIFDTAMDPRTSSWHLGGDGTWTRRSADDAGHPLVDLQKLLAQQTAQRTRAGKRR</sequence>
<dbReference type="EMBL" id="CP035491">
    <property type="protein sequence ID" value="QAY73289.1"/>
    <property type="molecule type" value="Genomic_DNA"/>
</dbReference>
<dbReference type="Gene3D" id="3.30.870.10">
    <property type="entry name" value="Endonuclease Chain A"/>
    <property type="match status" value="2"/>
</dbReference>
<feature type="binding site" evidence="8">
    <location>
        <position position="622"/>
    </location>
    <ligand>
        <name>ATP</name>
        <dbReference type="ChEBI" id="CHEBI:30616"/>
    </ligand>
</feature>
<dbReference type="InterPro" id="IPR041108">
    <property type="entry name" value="PP_kinase_C_1"/>
</dbReference>
<gene>
    <name evidence="8" type="primary">ppk</name>
    <name evidence="12" type="ORF">ET445_07975</name>
</gene>
<dbReference type="Pfam" id="PF13089">
    <property type="entry name" value="PP_kinase_N"/>
    <property type="match status" value="1"/>
</dbReference>
<proteinExistence type="inferred from homology"/>
<feature type="binding site" evidence="8">
    <location>
        <position position="498"/>
    </location>
    <ligand>
        <name>ATP</name>
        <dbReference type="ChEBI" id="CHEBI:30616"/>
    </ligand>
</feature>
<evidence type="ECO:0000256" key="4">
    <source>
        <dbReference type="ARBA" id="ARBA00022741"/>
    </source>
</evidence>
<evidence type="ECO:0000256" key="9">
    <source>
        <dbReference type="RuleBase" id="RU003800"/>
    </source>
</evidence>
<feature type="domain" description="PLD phosphodiesterase" evidence="11">
    <location>
        <begin position="617"/>
        <end position="647"/>
    </location>
</feature>
<name>A0A4P6FFT3_9MICO</name>
<dbReference type="GO" id="GO:0006799">
    <property type="term" value="P:polyphosphate biosynthetic process"/>
    <property type="evidence" value="ECO:0007669"/>
    <property type="project" value="UniProtKB-UniRule"/>
</dbReference>
<comment type="PTM">
    <text evidence="8 9">An intermediate of this reaction is the autophosphorylated ppk in which a phosphate is covalently linked to a histidine residue through a N-P bond.</text>
</comment>
<dbReference type="NCBIfam" id="NF003921">
    <property type="entry name" value="PRK05443.2-2"/>
    <property type="match status" value="1"/>
</dbReference>
<accession>A0A4P6FFT3</accession>
<dbReference type="AlphaFoldDB" id="A0A4P6FFT3"/>
<feature type="compositionally biased region" description="Acidic residues" evidence="10">
    <location>
        <begin position="13"/>
        <end position="22"/>
    </location>
</feature>
<dbReference type="Gene3D" id="3.30.1840.10">
    <property type="entry name" value="Polyphosphate kinase middle domain"/>
    <property type="match status" value="1"/>
</dbReference>
<keyword evidence="6 8" id="KW-0067">ATP-binding</keyword>
<evidence type="ECO:0000256" key="10">
    <source>
        <dbReference type="SAM" id="MobiDB-lite"/>
    </source>
</evidence>
<evidence type="ECO:0000259" key="11">
    <source>
        <dbReference type="PROSITE" id="PS50035"/>
    </source>
</evidence>